<evidence type="ECO:0000313" key="2">
    <source>
        <dbReference type="EMBL" id="NCJ06997.1"/>
    </source>
</evidence>
<name>A0A8K2A0A3_9CYAN</name>
<protein>
    <submittedName>
        <fullName evidence="2">YdcF family protein</fullName>
    </submittedName>
</protein>
<reference evidence="2" key="1">
    <citation type="submission" date="2019-12" db="EMBL/GenBank/DDBJ databases">
        <title>High-Quality draft genome sequences of three cyanobacteria isolated from the limestone walls of the Old Cathedral of Coimbra.</title>
        <authorList>
            <person name="Tiago I."/>
            <person name="Soares F."/>
            <person name="Portugal A."/>
        </authorList>
    </citation>
    <scope>NUCLEOTIDE SEQUENCE [LARGE SCALE GENOMIC DNA]</scope>
    <source>
        <strain evidence="2">C</strain>
    </source>
</reference>
<dbReference type="Proteomes" id="UP000607397">
    <property type="component" value="Unassembled WGS sequence"/>
</dbReference>
<dbReference type="EMBL" id="WVIC01000019">
    <property type="protein sequence ID" value="NCJ06997.1"/>
    <property type="molecule type" value="Genomic_DNA"/>
</dbReference>
<dbReference type="InterPro" id="IPR003848">
    <property type="entry name" value="DUF218"/>
</dbReference>
<dbReference type="AlphaFoldDB" id="A0A8K2A0A3"/>
<evidence type="ECO:0000259" key="1">
    <source>
        <dbReference type="Pfam" id="PF02698"/>
    </source>
</evidence>
<accession>A0A8K2A0A3</accession>
<dbReference type="Pfam" id="PF02698">
    <property type="entry name" value="DUF218"/>
    <property type="match status" value="1"/>
</dbReference>
<feature type="domain" description="DUF218" evidence="1">
    <location>
        <begin position="16"/>
        <end position="128"/>
    </location>
</feature>
<keyword evidence="3" id="KW-1185">Reference proteome</keyword>
<organism evidence="2 3">
    <name type="scientific">Petrachloros mirabilis ULC683</name>
    <dbReference type="NCBI Taxonomy" id="2781853"/>
    <lineage>
        <taxon>Bacteria</taxon>
        <taxon>Bacillati</taxon>
        <taxon>Cyanobacteriota</taxon>
        <taxon>Cyanophyceae</taxon>
        <taxon>Synechococcales</taxon>
        <taxon>Petrachlorosaceae</taxon>
        <taxon>Petrachloros</taxon>
        <taxon>Petrachloros mirabilis</taxon>
    </lineage>
</organism>
<evidence type="ECO:0000313" key="3">
    <source>
        <dbReference type="Proteomes" id="UP000607397"/>
    </source>
</evidence>
<sequence>MGLALWLHHPAMPPQGVLVLGGEPQREKFAAAFAQEYPQLPIWVSSGSNPEYAEWVFAEAGISSKRFHLDYQAVDTLTNFTTLVDDLKAEGIESLYLITSDYHMRRARLVGQVVMGSRGIQLHAIAIPSEEPAEPLEKAVADGLRALWWLATGSTGETWRQEFSQR</sequence>
<dbReference type="CDD" id="cd06259">
    <property type="entry name" value="YdcF-like"/>
    <property type="match status" value="1"/>
</dbReference>
<comment type="caution">
    <text evidence="2">The sequence shown here is derived from an EMBL/GenBank/DDBJ whole genome shotgun (WGS) entry which is preliminary data.</text>
</comment>
<gene>
    <name evidence="2" type="ORF">GS597_10850</name>
</gene>
<proteinExistence type="predicted"/>